<name>A0AAV7D2N7_ENGPU</name>
<gene>
    <name evidence="2" type="ORF">GDO81_000182</name>
</gene>
<dbReference type="InterPro" id="IPR000488">
    <property type="entry name" value="Death_dom"/>
</dbReference>
<keyword evidence="3" id="KW-1185">Reference proteome</keyword>
<evidence type="ECO:0000313" key="2">
    <source>
        <dbReference type="EMBL" id="KAG8591438.1"/>
    </source>
</evidence>
<feature type="domain" description="Death" evidence="1">
    <location>
        <begin position="135"/>
        <end position="190"/>
    </location>
</feature>
<proteinExistence type="predicted"/>
<organism evidence="2 3">
    <name type="scientific">Engystomops pustulosus</name>
    <name type="common">Tungara frog</name>
    <name type="synonym">Physalaemus pustulosus</name>
    <dbReference type="NCBI Taxonomy" id="76066"/>
    <lineage>
        <taxon>Eukaryota</taxon>
        <taxon>Metazoa</taxon>
        <taxon>Chordata</taxon>
        <taxon>Craniata</taxon>
        <taxon>Vertebrata</taxon>
        <taxon>Euteleostomi</taxon>
        <taxon>Amphibia</taxon>
        <taxon>Batrachia</taxon>
        <taxon>Anura</taxon>
        <taxon>Neobatrachia</taxon>
        <taxon>Hyloidea</taxon>
        <taxon>Leptodactylidae</taxon>
        <taxon>Leiuperinae</taxon>
        <taxon>Engystomops</taxon>
    </lineage>
</organism>
<evidence type="ECO:0000313" key="3">
    <source>
        <dbReference type="Proteomes" id="UP000824782"/>
    </source>
</evidence>
<dbReference type="Pfam" id="PF00531">
    <property type="entry name" value="Death"/>
    <property type="match status" value="1"/>
</dbReference>
<dbReference type="Gene3D" id="1.10.533.10">
    <property type="entry name" value="Death Domain, Fas"/>
    <property type="match status" value="1"/>
</dbReference>
<dbReference type="Proteomes" id="UP000824782">
    <property type="component" value="Unassembled WGS sequence"/>
</dbReference>
<dbReference type="CDD" id="cd01670">
    <property type="entry name" value="Death"/>
    <property type="match status" value="1"/>
</dbReference>
<dbReference type="GO" id="GO:0007165">
    <property type="term" value="P:signal transduction"/>
    <property type="evidence" value="ECO:0007669"/>
    <property type="project" value="InterPro"/>
</dbReference>
<protein>
    <recommendedName>
        <fullName evidence="1">Death domain-containing protein</fullName>
    </recommendedName>
</protein>
<reference evidence="2" key="1">
    <citation type="thesis" date="2020" institute="ProQuest LLC" country="789 East Eisenhower Parkway, Ann Arbor, MI, USA">
        <title>Comparative Genomics and Chromosome Evolution.</title>
        <authorList>
            <person name="Mudd A.B."/>
        </authorList>
    </citation>
    <scope>NUCLEOTIDE SEQUENCE</scope>
    <source>
        <strain evidence="2">237g6f4</strain>
        <tissue evidence="2">Blood</tissue>
    </source>
</reference>
<evidence type="ECO:0000259" key="1">
    <source>
        <dbReference type="PROSITE" id="PS50017"/>
    </source>
</evidence>
<sequence length="214" mass="24649">MATWDNVDMANLTTILMQNHLYLNGDNGPPSPPAPGSLIDAEEELEKLSALVEDGIDTLSVVIVKVSQYSNRPIQDAPGPSKRRNSRHLRELEAEFKAKMEQLKQVATALSSMEPTNHFDDANLYYLIKHIKDDDWIHLMRLLKVTKTEMEECQRQNSNIREQKYQMLRIWLRKPEDGMRTYRDHLVEALGLIEYDHLCSMFTPGCTRSAPPLR</sequence>
<dbReference type="EMBL" id="WNYA01000001">
    <property type="protein sequence ID" value="KAG8591438.1"/>
    <property type="molecule type" value="Genomic_DNA"/>
</dbReference>
<dbReference type="AlphaFoldDB" id="A0AAV7D2N7"/>
<dbReference type="PROSITE" id="PS50017">
    <property type="entry name" value="DEATH_DOMAIN"/>
    <property type="match status" value="1"/>
</dbReference>
<dbReference type="SUPFAM" id="SSF47986">
    <property type="entry name" value="DEATH domain"/>
    <property type="match status" value="1"/>
</dbReference>
<accession>A0AAV7D2N7</accession>
<dbReference type="InterPro" id="IPR011029">
    <property type="entry name" value="DEATH-like_dom_sf"/>
</dbReference>
<comment type="caution">
    <text evidence="2">The sequence shown here is derived from an EMBL/GenBank/DDBJ whole genome shotgun (WGS) entry which is preliminary data.</text>
</comment>